<dbReference type="Pfam" id="PF00448">
    <property type="entry name" value="SRP54"/>
    <property type="match status" value="1"/>
</dbReference>
<keyword evidence="13" id="KW-1185">Reference proteome</keyword>
<feature type="binding site" evidence="9">
    <location>
        <begin position="116"/>
        <end position="123"/>
    </location>
    <ligand>
        <name>GTP</name>
        <dbReference type="ChEBI" id="CHEBI:37565"/>
    </ligand>
</feature>
<dbReference type="NCBIfam" id="TIGR00959">
    <property type="entry name" value="ffh"/>
    <property type="match status" value="1"/>
</dbReference>
<gene>
    <name evidence="9" type="primary">ffh</name>
    <name evidence="12" type="ordered locus">Desti_2934</name>
</gene>
<evidence type="ECO:0000313" key="13">
    <source>
        <dbReference type="Proteomes" id="UP000006055"/>
    </source>
</evidence>
<dbReference type="InterPro" id="IPR027417">
    <property type="entry name" value="P-loop_NTPase"/>
</dbReference>
<dbReference type="STRING" id="706587.Desti_2934"/>
<feature type="region of interest" description="Disordered" evidence="10">
    <location>
        <begin position="461"/>
        <end position="510"/>
    </location>
</feature>
<feature type="domain" description="SRP54-type proteins GTP-binding" evidence="11">
    <location>
        <begin position="276"/>
        <end position="289"/>
    </location>
</feature>
<dbReference type="Pfam" id="PF02881">
    <property type="entry name" value="SRP54_N"/>
    <property type="match status" value="1"/>
</dbReference>
<comment type="domain">
    <text evidence="9">Composed of three domains: the N-terminal N domain, which is responsible for interactions with the ribosome, the central G domain, which binds GTP, and the C-terminal M domain, which binds the RNA and the signal sequence of the RNC.</text>
</comment>
<dbReference type="InterPro" id="IPR004125">
    <property type="entry name" value="Signal_recog_particle_SRP54_M"/>
</dbReference>
<accession>I4C7R2</accession>
<dbReference type="PANTHER" id="PTHR11564:SF5">
    <property type="entry name" value="SIGNAL RECOGNITION PARTICLE SUBUNIT SRP54"/>
    <property type="match status" value="1"/>
</dbReference>
<proteinExistence type="inferred from homology"/>
<dbReference type="PATRIC" id="fig|706587.4.peg.3336"/>
<dbReference type="OrthoDB" id="9804720at2"/>
<dbReference type="InterPro" id="IPR000897">
    <property type="entry name" value="SRP54_GTPase_dom"/>
</dbReference>
<keyword evidence="6 9" id="KW-0733">Signal recognition particle</keyword>
<reference evidence="13" key="1">
    <citation type="submission" date="2012-06" db="EMBL/GenBank/DDBJ databases">
        <title>Complete sequence of chromosome of Desulfomonile tiedjei DSM 6799.</title>
        <authorList>
            <person name="Lucas S."/>
            <person name="Copeland A."/>
            <person name="Lapidus A."/>
            <person name="Glavina del Rio T."/>
            <person name="Dalin E."/>
            <person name="Tice H."/>
            <person name="Bruce D."/>
            <person name="Goodwin L."/>
            <person name="Pitluck S."/>
            <person name="Peters L."/>
            <person name="Ovchinnikova G."/>
            <person name="Zeytun A."/>
            <person name="Lu M."/>
            <person name="Kyrpides N."/>
            <person name="Mavromatis K."/>
            <person name="Ivanova N."/>
            <person name="Brettin T."/>
            <person name="Detter J.C."/>
            <person name="Han C."/>
            <person name="Larimer F."/>
            <person name="Land M."/>
            <person name="Hauser L."/>
            <person name="Markowitz V."/>
            <person name="Cheng J.-F."/>
            <person name="Hugenholtz P."/>
            <person name="Woyke T."/>
            <person name="Wu D."/>
            <person name="Spring S."/>
            <person name="Schroeder M."/>
            <person name="Brambilla E."/>
            <person name="Klenk H.-P."/>
            <person name="Eisen J.A."/>
        </authorList>
    </citation>
    <scope>NUCLEOTIDE SEQUENCE [LARGE SCALE GENOMIC DNA]</scope>
    <source>
        <strain evidence="13">ATCC 49306 / DSM 6799 / DCB-1</strain>
    </source>
</reference>
<evidence type="ECO:0000256" key="4">
    <source>
        <dbReference type="ARBA" id="ARBA00022884"/>
    </source>
</evidence>
<keyword evidence="7 9" id="KW-0687">Ribonucleoprotein</keyword>
<protein>
    <recommendedName>
        <fullName evidence="9">Signal recognition particle protein</fullName>
        <ecNumber evidence="9">3.6.5.4</ecNumber>
    </recommendedName>
    <alternativeName>
        <fullName evidence="9">Fifty-four homolog</fullName>
    </alternativeName>
</protein>
<dbReference type="GO" id="GO:0048500">
    <property type="term" value="C:signal recognition particle"/>
    <property type="evidence" value="ECO:0007669"/>
    <property type="project" value="UniProtKB-UniRule"/>
</dbReference>
<evidence type="ECO:0000256" key="7">
    <source>
        <dbReference type="ARBA" id="ARBA00023274"/>
    </source>
</evidence>
<evidence type="ECO:0000259" key="11">
    <source>
        <dbReference type="PROSITE" id="PS00300"/>
    </source>
</evidence>
<dbReference type="SMART" id="SM00962">
    <property type="entry name" value="SRP54"/>
    <property type="match status" value="1"/>
</dbReference>
<keyword evidence="9" id="KW-0963">Cytoplasm</keyword>
<keyword evidence="2 9" id="KW-0547">Nucleotide-binding</keyword>
<dbReference type="HAMAP" id="MF_00306">
    <property type="entry name" value="SRP54"/>
    <property type="match status" value="1"/>
</dbReference>
<comment type="function">
    <text evidence="9">Involved in targeting and insertion of nascent membrane proteins into the cytoplasmic membrane. Binds to the hydrophobic signal sequence of the ribosome-nascent chain (RNC) as it emerges from the ribosomes. The SRP-RNC complex is then targeted to the cytoplasmic membrane where it interacts with the SRP receptor FtsY.</text>
</comment>
<dbReference type="EC" id="3.6.5.4" evidence="9"/>
<dbReference type="Gene3D" id="1.20.120.140">
    <property type="entry name" value="Signal recognition particle SRP54, nucleotide-binding domain"/>
    <property type="match status" value="1"/>
</dbReference>
<dbReference type="GO" id="GO:0006614">
    <property type="term" value="P:SRP-dependent cotranslational protein targeting to membrane"/>
    <property type="evidence" value="ECO:0007669"/>
    <property type="project" value="InterPro"/>
</dbReference>
<evidence type="ECO:0000256" key="8">
    <source>
        <dbReference type="ARBA" id="ARBA00048027"/>
    </source>
</evidence>
<evidence type="ECO:0000256" key="5">
    <source>
        <dbReference type="ARBA" id="ARBA00023134"/>
    </source>
</evidence>
<dbReference type="Pfam" id="PF02978">
    <property type="entry name" value="SRP_SPB"/>
    <property type="match status" value="1"/>
</dbReference>
<feature type="binding site" evidence="9">
    <location>
        <begin position="255"/>
        <end position="258"/>
    </location>
    <ligand>
        <name>GTP</name>
        <dbReference type="ChEBI" id="CHEBI:37565"/>
    </ligand>
</feature>
<dbReference type="InterPro" id="IPR036891">
    <property type="entry name" value="Signal_recog_part_SRP54_M_sf"/>
</dbReference>
<dbReference type="GO" id="GO:0008312">
    <property type="term" value="F:7S RNA binding"/>
    <property type="evidence" value="ECO:0007669"/>
    <property type="project" value="InterPro"/>
</dbReference>
<evidence type="ECO:0000256" key="10">
    <source>
        <dbReference type="SAM" id="MobiDB-lite"/>
    </source>
</evidence>
<keyword evidence="4 9" id="KW-0694">RNA-binding</keyword>
<dbReference type="InterPro" id="IPR042101">
    <property type="entry name" value="SRP54_N_sf"/>
</dbReference>
<dbReference type="InterPro" id="IPR022941">
    <property type="entry name" value="SRP54"/>
</dbReference>
<dbReference type="Gene3D" id="1.10.260.30">
    <property type="entry name" value="Signal recognition particle, SRP54 subunit, M-domain"/>
    <property type="match status" value="1"/>
</dbReference>
<evidence type="ECO:0000256" key="1">
    <source>
        <dbReference type="ARBA" id="ARBA00005450"/>
    </source>
</evidence>
<dbReference type="InterPro" id="IPR013822">
    <property type="entry name" value="Signal_recog_particl_SRP54_hlx"/>
</dbReference>
<organism evidence="12 13">
    <name type="scientific">Desulfomonile tiedjei (strain ATCC 49306 / DSM 6799 / DCB-1)</name>
    <dbReference type="NCBI Taxonomy" id="706587"/>
    <lineage>
        <taxon>Bacteria</taxon>
        <taxon>Pseudomonadati</taxon>
        <taxon>Thermodesulfobacteriota</taxon>
        <taxon>Desulfomonilia</taxon>
        <taxon>Desulfomonilales</taxon>
        <taxon>Desulfomonilaceae</taxon>
        <taxon>Desulfomonile</taxon>
    </lineage>
</organism>
<keyword evidence="5 9" id="KW-0342">GTP-binding</keyword>
<feature type="compositionally biased region" description="Basic residues" evidence="10">
    <location>
        <begin position="493"/>
        <end position="510"/>
    </location>
</feature>
<evidence type="ECO:0000256" key="3">
    <source>
        <dbReference type="ARBA" id="ARBA00022801"/>
    </source>
</evidence>
<comment type="catalytic activity">
    <reaction evidence="8 9">
        <text>GTP + H2O = GDP + phosphate + H(+)</text>
        <dbReference type="Rhea" id="RHEA:19669"/>
        <dbReference type="ChEBI" id="CHEBI:15377"/>
        <dbReference type="ChEBI" id="CHEBI:15378"/>
        <dbReference type="ChEBI" id="CHEBI:37565"/>
        <dbReference type="ChEBI" id="CHEBI:43474"/>
        <dbReference type="ChEBI" id="CHEBI:58189"/>
        <dbReference type="EC" id="3.6.5.4"/>
    </reaction>
</comment>
<dbReference type="Proteomes" id="UP000006055">
    <property type="component" value="Chromosome"/>
</dbReference>
<name>I4C7R2_DESTA</name>
<evidence type="ECO:0000256" key="6">
    <source>
        <dbReference type="ARBA" id="ARBA00023135"/>
    </source>
</evidence>
<dbReference type="SMART" id="SM00963">
    <property type="entry name" value="SRP54_N"/>
    <property type="match status" value="1"/>
</dbReference>
<dbReference type="InterPro" id="IPR003593">
    <property type="entry name" value="AAA+_ATPase"/>
</dbReference>
<dbReference type="SUPFAM" id="SSF52540">
    <property type="entry name" value="P-loop containing nucleoside triphosphate hydrolases"/>
    <property type="match status" value="1"/>
</dbReference>
<dbReference type="KEGG" id="dti:Desti_2934"/>
<evidence type="ECO:0000313" key="12">
    <source>
        <dbReference type="EMBL" id="AFM25603.1"/>
    </source>
</evidence>
<comment type="similarity">
    <text evidence="1 9">Belongs to the GTP-binding SRP family. SRP54 subfamily.</text>
</comment>
<dbReference type="GO" id="GO:0005525">
    <property type="term" value="F:GTP binding"/>
    <property type="evidence" value="ECO:0007669"/>
    <property type="project" value="UniProtKB-UniRule"/>
</dbReference>
<dbReference type="EMBL" id="CP003360">
    <property type="protein sequence ID" value="AFM25603.1"/>
    <property type="molecule type" value="Genomic_DNA"/>
</dbReference>
<dbReference type="SMART" id="SM00382">
    <property type="entry name" value="AAA"/>
    <property type="match status" value="1"/>
</dbReference>
<dbReference type="Gene3D" id="3.40.50.300">
    <property type="entry name" value="P-loop containing nucleotide triphosphate hydrolases"/>
    <property type="match status" value="1"/>
</dbReference>
<dbReference type="PANTHER" id="PTHR11564">
    <property type="entry name" value="SIGNAL RECOGNITION PARTICLE 54K PROTEIN SRP54"/>
    <property type="match status" value="1"/>
</dbReference>
<dbReference type="RefSeq" id="WP_014810740.1">
    <property type="nucleotide sequence ID" value="NC_018025.1"/>
</dbReference>
<keyword evidence="3 9" id="KW-0378">Hydrolase</keyword>
<dbReference type="CDD" id="cd18539">
    <property type="entry name" value="SRP_G"/>
    <property type="match status" value="1"/>
</dbReference>
<evidence type="ECO:0000256" key="9">
    <source>
        <dbReference type="HAMAP-Rule" id="MF_00306"/>
    </source>
</evidence>
<dbReference type="eggNOG" id="COG0541">
    <property type="taxonomic scope" value="Bacteria"/>
</dbReference>
<dbReference type="SUPFAM" id="SSF47446">
    <property type="entry name" value="Signal peptide-binding domain"/>
    <property type="match status" value="1"/>
</dbReference>
<comment type="subcellular location">
    <subcellularLocation>
        <location evidence="9">Cytoplasm</location>
    </subcellularLocation>
    <text evidence="9">The SRP-RNC complex is targeted to the cytoplasmic membrane.</text>
</comment>
<dbReference type="GO" id="GO:0003924">
    <property type="term" value="F:GTPase activity"/>
    <property type="evidence" value="ECO:0007669"/>
    <property type="project" value="UniProtKB-UniRule"/>
</dbReference>
<dbReference type="AlphaFoldDB" id="I4C7R2"/>
<dbReference type="FunFam" id="3.40.50.300:FF:000022">
    <property type="entry name" value="Signal recognition particle 54 kDa subunit"/>
    <property type="match status" value="1"/>
</dbReference>
<dbReference type="HOGENOM" id="CLU_009301_6_0_7"/>
<feature type="binding site" evidence="9">
    <location>
        <begin position="197"/>
        <end position="201"/>
    </location>
    <ligand>
        <name>GTP</name>
        <dbReference type="ChEBI" id="CHEBI:37565"/>
    </ligand>
</feature>
<sequence>MLEILTRGFRDVRQYLQGVRTLNEENLSEALAMIRVSLLEADVEFQVTRSFLEKVKEQALGEIVHVSVKFKERKLKVSPGDHFIKLCHDELVRLMGPEDASLDLRRKPVSAIMMVGLQGSGKTTTAAKLARFLQKKGNRPMLVAADVYRPAAVDQIRKLGADLNVPVYSDGGARPPEICSKAMQIASDANCDVVIFDTAGRLTIDEPLMEEIHQIEELAHPDNVLLVCDAMIGQESVNIAKAFNERIRLTGFILTKLDGDARGGAAISIKEATGVPIKFVGMGEGMDRLEEFRPDGLASRILGFGDVVGLVKDFEEVLDEKKAEEDAMRMLRGEFGFGDFLEQIRAIKKMGPLQDLIEKLPFFPGGLPSSAKVDDYELVRIESIINSMTPAERKHPDIINQSRIARVARGSGREEREVKDLLTKFRDMRDLMSAMGGGKIRGRWKGMKGLRKMFGGGFSGMGSEEPAISPNNPFGLPEIKKGNVVSKKALEKQRKKSKQAKQARKKARKK</sequence>
<comment type="subunit">
    <text evidence="9">Part of the signal recognition particle protein translocation system, which is composed of SRP and FtsY.</text>
</comment>
<evidence type="ECO:0000256" key="2">
    <source>
        <dbReference type="ARBA" id="ARBA00022741"/>
    </source>
</evidence>
<dbReference type="PROSITE" id="PS00300">
    <property type="entry name" value="SRP54"/>
    <property type="match status" value="1"/>
</dbReference>
<dbReference type="InterPro" id="IPR004780">
    <property type="entry name" value="SRP"/>
</dbReference>